<accession>A0ABN9V8G7</accession>
<dbReference type="EMBL" id="CAUYUJ010016832">
    <property type="protein sequence ID" value="CAK0869242.1"/>
    <property type="molecule type" value="Genomic_DNA"/>
</dbReference>
<keyword evidence="3" id="KW-1185">Reference proteome</keyword>
<feature type="non-terminal residue" evidence="2">
    <location>
        <position position="1"/>
    </location>
</feature>
<gene>
    <name evidence="2" type="ORF">PCOR1329_LOCUS55662</name>
</gene>
<protein>
    <recommendedName>
        <fullName evidence="4">SAP domain-containing protein</fullName>
    </recommendedName>
</protein>
<proteinExistence type="predicted"/>
<evidence type="ECO:0000256" key="1">
    <source>
        <dbReference type="SAM" id="MobiDB-lite"/>
    </source>
</evidence>
<evidence type="ECO:0000313" key="3">
    <source>
        <dbReference type="Proteomes" id="UP001189429"/>
    </source>
</evidence>
<reference evidence="2" key="1">
    <citation type="submission" date="2023-10" db="EMBL/GenBank/DDBJ databases">
        <authorList>
            <person name="Chen Y."/>
            <person name="Shah S."/>
            <person name="Dougan E. K."/>
            <person name="Thang M."/>
            <person name="Chan C."/>
        </authorList>
    </citation>
    <scope>NUCLEOTIDE SEQUENCE [LARGE SCALE GENOMIC DNA]</scope>
</reference>
<evidence type="ECO:0000313" key="2">
    <source>
        <dbReference type="EMBL" id="CAK0869242.1"/>
    </source>
</evidence>
<comment type="caution">
    <text evidence="2">The sequence shown here is derived from an EMBL/GenBank/DDBJ whole genome shotgun (WGS) entry which is preliminary data.</text>
</comment>
<organism evidence="2 3">
    <name type="scientific">Prorocentrum cordatum</name>
    <dbReference type="NCBI Taxonomy" id="2364126"/>
    <lineage>
        <taxon>Eukaryota</taxon>
        <taxon>Sar</taxon>
        <taxon>Alveolata</taxon>
        <taxon>Dinophyceae</taxon>
        <taxon>Prorocentrales</taxon>
        <taxon>Prorocentraceae</taxon>
        <taxon>Prorocentrum</taxon>
    </lineage>
</organism>
<feature type="region of interest" description="Disordered" evidence="1">
    <location>
        <begin position="656"/>
        <end position="675"/>
    </location>
</feature>
<evidence type="ECO:0008006" key="4">
    <source>
        <dbReference type="Google" id="ProtNLM"/>
    </source>
</evidence>
<dbReference type="Proteomes" id="UP001189429">
    <property type="component" value="Unassembled WGS sequence"/>
</dbReference>
<sequence length="964" mass="107213">VWGHTAVVFQTDQEPATMALASAVRDRRSHSTLARGPPPLSKRSAGYAEGANKLAAGLPRTHKLKLEHKMGREIKMTDPIAPWLGNPAGWMITRFQPRSHGGSSHKMLHGKAHSGEIAEMGGQVRHRISARVAAGRGQWEARFAKGTWVGKTELDDTHLVTDPERGAQKVRTARRVPEEFRWLPELTQNTRGAPWKHIPDKSAGPIGRSMYITERVIDVHGPTDDCRKRSTGYGSHSGACRQRFETIQADFLREKAGKGPAAPEATAAVPAPAAGAPALGEAEAQTAMQTEPDQFRSDFHRGECARRRCLMSHIGTVRSHLGEPEEEQIEQMVWVSAEMHEHDQWSPQTIHNDCYTGEPLDEDMYQKGRDDELQAMKDYGVYVEVATPTATDGKHIGGCPVAHLKEGRVRWRFVATEINKHEVRDDNHQGTPPLMIARATLSRVASSPTSTGEHKRMIQAGDARKAFFNADLDETIYVHPGHELRPPGMCCWLRKAMNGTRKASQMWGELVRTTMDDGHWECLVATPNAFYLPASPNIPAVDENSTAICHGDDFLAEGYDEKLDELDELLKQQFEVTASARLCTGRPGRTNYLKRIIGYTDKLPGSEDPGLFWTAEPKHVDSMIQWAQKRGCKASSYTRDERFQCKTYLIETQRPGNLKTHSDSTAGRGMRSRVGVGKGRHLERRCLWTQERSRLKAFELRKEDTNEMTADILTKYSEWSTIEKHCTTLNLTFGKQFKGLSAMAVATGVATSAPGEKVTVHEEPGQAAACPARVPHYVDHEEFLFILKTGVFAVIAAAFVIGCARGCHARNYLTKDLIQEAVDPAPGGADIYLTTRADTEVRTMSAQGLGTEPRPARCDGAARHKLFNTFLVVDLKQILRAKGLHVSGFKDDLIMKLIKKGNVLADRQAREIEQLRVTATMRGPLIRINLQNLGSLEAAKEWTETFKSECRDRHDGSKLIRPES</sequence>
<feature type="region of interest" description="Disordered" evidence="1">
    <location>
        <begin position="25"/>
        <end position="46"/>
    </location>
</feature>
<name>A0ABN9V8G7_9DINO</name>